<dbReference type="STRING" id="1423776.FD04_GL001414"/>
<dbReference type="OrthoDB" id="9821873at2"/>
<dbReference type="EMBL" id="AZEE01000029">
    <property type="protein sequence ID" value="KRK97394.1"/>
    <property type="molecule type" value="Genomic_DNA"/>
</dbReference>
<organism evidence="2 3">
    <name type="scientific">Secundilactobacillus odoratitofui DSM 19909 = JCM 15043</name>
    <dbReference type="NCBI Taxonomy" id="1423776"/>
    <lineage>
        <taxon>Bacteria</taxon>
        <taxon>Bacillati</taxon>
        <taxon>Bacillota</taxon>
        <taxon>Bacilli</taxon>
        <taxon>Lactobacillales</taxon>
        <taxon>Lactobacillaceae</taxon>
        <taxon>Secundilactobacillus</taxon>
    </lineage>
</organism>
<comment type="caution">
    <text evidence="2">The sequence shown here is derived from an EMBL/GenBank/DDBJ whole genome shotgun (WGS) entry which is preliminary data.</text>
</comment>
<dbReference type="Proteomes" id="UP000051160">
    <property type="component" value="Unassembled WGS sequence"/>
</dbReference>
<protein>
    <recommendedName>
        <fullName evidence="4">DUF4767 domain-containing protein</fullName>
    </recommendedName>
</protein>
<keyword evidence="1" id="KW-0732">Signal</keyword>
<evidence type="ECO:0000313" key="3">
    <source>
        <dbReference type="Proteomes" id="UP000051160"/>
    </source>
</evidence>
<reference evidence="2 3" key="1">
    <citation type="journal article" date="2015" name="Genome Announc.">
        <title>Expanding the biotechnology potential of lactobacilli through comparative genomics of 213 strains and associated genera.</title>
        <authorList>
            <person name="Sun Z."/>
            <person name="Harris H.M."/>
            <person name="McCann A."/>
            <person name="Guo C."/>
            <person name="Argimon S."/>
            <person name="Zhang W."/>
            <person name="Yang X."/>
            <person name="Jeffery I.B."/>
            <person name="Cooney J.C."/>
            <person name="Kagawa T.F."/>
            <person name="Liu W."/>
            <person name="Song Y."/>
            <person name="Salvetti E."/>
            <person name="Wrobel A."/>
            <person name="Rasinkangas P."/>
            <person name="Parkhill J."/>
            <person name="Rea M.C."/>
            <person name="O'Sullivan O."/>
            <person name="Ritari J."/>
            <person name="Douillard F.P."/>
            <person name="Paul Ross R."/>
            <person name="Yang R."/>
            <person name="Briner A.E."/>
            <person name="Felis G.E."/>
            <person name="de Vos W.M."/>
            <person name="Barrangou R."/>
            <person name="Klaenhammer T.R."/>
            <person name="Caufield P.W."/>
            <person name="Cui Y."/>
            <person name="Zhang H."/>
            <person name="O'Toole P.W."/>
        </authorList>
    </citation>
    <scope>NUCLEOTIDE SEQUENCE [LARGE SCALE GENOMIC DNA]</scope>
    <source>
        <strain evidence="2 3">DSM 19909</strain>
    </source>
</reference>
<proteinExistence type="predicted"/>
<dbReference type="AlphaFoldDB" id="A0A0R1LYJ1"/>
<feature type="chain" id="PRO_5006407683" description="DUF4767 domain-containing protein" evidence="1">
    <location>
        <begin position="31"/>
        <end position="167"/>
    </location>
</feature>
<sequence length="167" mass="18979">MTKFKTLLTAVVAVAALATFDNLTQQNANAKTSKWENLSEGEYVPLTSKTTTLKKMARTWKQQYYYSAKQVHGKVGVMDTYIVKLTKSGKGSYFHHWGGTKKHPYKHLIENNKYNRVYKTKLKGLYGFTPTKGYKKNSDNGAVAYASLNSKGNLHYSENVLGYDFKR</sequence>
<feature type="signal peptide" evidence="1">
    <location>
        <begin position="1"/>
        <end position="30"/>
    </location>
</feature>
<evidence type="ECO:0000256" key="1">
    <source>
        <dbReference type="SAM" id="SignalP"/>
    </source>
</evidence>
<evidence type="ECO:0000313" key="2">
    <source>
        <dbReference type="EMBL" id="KRK97394.1"/>
    </source>
</evidence>
<gene>
    <name evidence="2" type="ORF">FD04_GL001414</name>
</gene>
<accession>A0A0R1LYJ1</accession>
<dbReference type="PATRIC" id="fig|1423776.4.peg.1433"/>
<evidence type="ECO:0008006" key="4">
    <source>
        <dbReference type="Google" id="ProtNLM"/>
    </source>
</evidence>
<keyword evidence="3" id="KW-1185">Reference proteome</keyword>
<dbReference type="RefSeq" id="WP_054700353.1">
    <property type="nucleotide sequence ID" value="NZ_AZEE01000029.1"/>
</dbReference>
<name>A0A0R1LYJ1_9LACO</name>